<evidence type="ECO:0000256" key="3">
    <source>
        <dbReference type="ARBA" id="ARBA00022525"/>
    </source>
</evidence>
<sequence length="143" mass="15986">MKVLIYQIGLLAIILATVELTQAMDSKELEEKAKKIGAECVKESGISGDESNLIMADDLEKIDEKKFTDKMKCYMLCFYKKLGIVNADGKPNVAPLIAFMEERYDHNKAKVKPAITKCGSIKDANQCEQVFKFERCIAQAIEG</sequence>
<dbReference type="RefSeq" id="XP_005188767.1">
    <property type="nucleotide sequence ID" value="XM_005188710.3"/>
</dbReference>
<dbReference type="VEuPathDB" id="VectorBase:MDOMA2_018793"/>
<keyword evidence="4 5" id="KW-0732">Signal</keyword>
<dbReference type="eggNOG" id="ENOG502T81Y">
    <property type="taxonomic scope" value="Eukaryota"/>
</dbReference>
<feature type="signal peptide" evidence="5">
    <location>
        <begin position="1"/>
        <end position="23"/>
    </location>
</feature>
<evidence type="ECO:0000313" key="7">
    <source>
        <dbReference type="Proteomes" id="UP001652621"/>
    </source>
</evidence>
<dbReference type="Proteomes" id="UP001652621">
    <property type="component" value="Unplaced"/>
</dbReference>
<dbReference type="OrthoDB" id="7665616at2759"/>
<dbReference type="SMART" id="SM00708">
    <property type="entry name" value="PhBP"/>
    <property type="match status" value="1"/>
</dbReference>
<dbReference type="EnsemblMetazoa" id="MDOA008603-RA">
    <property type="protein sequence ID" value="MDOA008603-PA"/>
    <property type="gene ID" value="MDOA008603"/>
</dbReference>
<name>A0A1I8MUL0_MUSDO</name>
<keyword evidence="7" id="KW-1185">Reference proteome</keyword>
<dbReference type="InterPro" id="IPR036728">
    <property type="entry name" value="PBP_GOBP_sf"/>
</dbReference>
<protein>
    <submittedName>
        <fullName evidence="8">Uncharacterized protein LOC101891543</fullName>
    </submittedName>
</protein>
<dbReference type="Pfam" id="PF01395">
    <property type="entry name" value="PBP_GOBP"/>
    <property type="match status" value="1"/>
</dbReference>
<keyword evidence="3" id="KW-0964">Secreted</keyword>
<reference evidence="8" key="2">
    <citation type="submission" date="2025-04" db="UniProtKB">
        <authorList>
            <consortium name="RefSeq"/>
        </authorList>
    </citation>
    <scope>IDENTIFICATION</scope>
    <source>
        <strain evidence="8">Aabys</strain>
    </source>
</reference>
<comment type="subcellular location">
    <subcellularLocation>
        <location evidence="1">Secreted</location>
    </subcellularLocation>
</comment>
<feature type="chain" id="PRO_5044560853" evidence="5">
    <location>
        <begin position="24"/>
        <end position="143"/>
    </location>
</feature>
<evidence type="ECO:0000256" key="5">
    <source>
        <dbReference type="SAM" id="SignalP"/>
    </source>
</evidence>
<organism evidence="6">
    <name type="scientific">Musca domestica</name>
    <name type="common">House fly</name>
    <dbReference type="NCBI Taxonomy" id="7370"/>
    <lineage>
        <taxon>Eukaryota</taxon>
        <taxon>Metazoa</taxon>
        <taxon>Ecdysozoa</taxon>
        <taxon>Arthropoda</taxon>
        <taxon>Hexapoda</taxon>
        <taxon>Insecta</taxon>
        <taxon>Pterygota</taxon>
        <taxon>Neoptera</taxon>
        <taxon>Endopterygota</taxon>
        <taxon>Diptera</taxon>
        <taxon>Brachycera</taxon>
        <taxon>Muscomorpha</taxon>
        <taxon>Muscoidea</taxon>
        <taxon>Muscidae</taxon>
        <taxon>Musca</taxon>
    </lineage>
</organism>
<gene>
    <name evidence="6" type="primary">101891543</name>
    <name evidence="8" type="synonym">LOC101891543</name>
</gene>
<evidence type="ECO:0000256" key="4">
    <source>
        <dbReference type="ARBA" id="ARBA00022729"/>
    </source>
</evidence>
<dbReference type="CDD" id="cd23992">
    <property type="entry name" value="PBP_GOBP"/>
    <property type="match status" value="1"/>
</dbReference>
<dbReference type="GO" id="GO:0007608">
    <property type="term" value="P:sensory perception of smell"/>
    <property type="evidence" value="ECO:0007669"/>
    <property type="project" value="TreeGrafter"/>
</dbReference>
<dbReference type="PANTHER" id="PTHR11857">
    <property type="entry name" value="ODORANT BINDING PROTEIN-RELATED"/>
    <property type="match status" value="1"/>
</dbReference>
<reference evidence="6" key="1">
    <citation type="submission" date="2020-05" db="UniProtKB">
        <authorList>
            <consortium name="EnsemblMetazoa"/>
        </authorList>
    </citation>
    <scope>IDENTIFICATION</scope>
    <source>
        <strain evidence="6">Aabys</strain>
    </source>
</reference>
<evidence type="ECO:0000256" key="2">
    <source>
        <dbReference type="ARBA" id="ARBA00008098"/>
    </source>
</evidence>
<dbReference type="InterPro" id="IPR006170">
    <property type="entry name" value="PBP/GOBP"/>
</dbReference>
<evidence type="ECO:0000256" key="1">
    <source>
        <dbReference type="ARBA" id="ARBA00004613"/>
    </source>
</evidence>
<dbReference type="PANTHER" id="PTHR11857:SF43">
    <property type="entry name" value="GEO07291P1-RELATED"/>
    <property type="match status" value="1"/>
</dbReference>
<dbReference type="AlphaFoldDB" id="A0A1I8MUL0"/>
<evidence type="ECO:0000313" key="8">
    <source>
        <dbReference type="RefSeq" id="XP_005188767.1"/>
    </source>
</evidence>
<evidence type="ECO:0000313" key="6">
    <source>
        <dbReference type="EnsemblMetazoa" id="MDOA008603-PA"/>
    </source>
</evidence>
<dbReference type="Gene3D" id="1.10.238.20">
    <property type="entry name" value="Pheromone/general odorant binding protein domain"/>
    <property type="match status" value="1"/>
</dbReference>
<accession>A0A1I8MUL0</accession>
<dbReference type="GO" id="GO:0005549">
    <property type="term" value="F:odorant binding"/>
    <property type="evidence" value="ECO:0007669"/>
    <property type="project" value="InterPro"/>
</dbReference>
<proteinExistence type="inferred from homology"/>
<dbReference type="VEuPathDB" id="VectorBase:MDOA008603"/>
<dbReference type="GeneID" id="101891543"/>
<dbReference type="SUPFAM" id="SSF47565">
    <property type="entry name" value="Insect pheromone/odorant-binding proteins"/>
    <property type="match status" value="1"/>
</dbReference>
<comment type="similarity">
    <text evidence="2">Belongs to the PBP/GOBP family.</text>
</comment>
<dbReference type="GO" id="GO:0005615">
    <property type="term" value="C:extracellular space"/>
    <property type="evidence" value="ECO:0007669"/>
    <property type="project" value="TreeGrafter"/>
</dbReference>
<dbReference type="KEGG" id="mde:101891543"/>